<evidence type="ECO:0000256" key="4">
    <source>
        <dbReference type="ARBA" id="ARBA00023136"/>
    </source>
</evidence>
<protein>
    <recommendedName>
        <fullName evidence="8">DoxX family protein</fullName>
    </recommendedName>
</protein>
<sequence>MTERRLATPTVLTALAVMQAADAAACVRPIKPIKDALEKVGLPQRIWWVLPVVKLASAVGLLGGIRWTALGRLTAFMLTVYFTLAVGAHIRAHDQAFRALPAASLLVWFAVLAGKGFQARESAV</sequence>
<evidence type="ECO:0000313" key="6">
    <source>
        <dbReference type="EMBL" id="OHU56546.1"/>
    </source>
</evidence>
<feature type="transmembrane region" description="Helical" evidence="5">
    <location>
        <begin position="72"/>
        <end position="90"/>
    </location>
</feature>
<dbReference type="InterPro" id="IPR032808">
    <property type="entry name" value="DoxX"/>
</dbReference>
<evidence type="ECO:0000256" key="5">
    <source>
        <dbReference type="SAM" id="Phobius"/>
    </source>
</evidence>
<feature type="transmembrane region" description="Helical" evidence="5">
    <location>
        <begin position="47"/>
        <end position="65"/>
    </location>
</feature>
<dbReference type="Proteomes" id="UP000180043">
    <property type="component" value="Unassembled WGS sequence"/>
</dbReference>
<gene>
    <name evidence="6" type="ORF">BKG82_14950</name>
</gene>
<name>A0A1S1LS90_MYCCH</name>
<keyword evidence="3 5" id="KW-1133">Transmembrane helix</keyword>
<keyword evidence="4 5" id="KW-0472">Membrane</keyword>
<dbReference type="RefSeq" id="WP_057969077.1">
    <property type="nucleotide sequence ID" value="NZ_MLII01000011.1"/>
</dbReference>
<keyword evidence="2 5" id="KW-0812">Transmembrane</keyword>
<comment type="subcellular location">
    <subcellularLocation>
        <location evidence="1">Membrane</location>
        <topology evidence="1">Multi-pass membrane protein</topology>
    </subcellularLocation>
</comment>
<feature type="transmembrane region" description="Helical" evidence="5">
    <location>
        <begin position="96"/>
        <end position="114"/>
    </location>
</feature>
<comment type="caution">
    <text evidence="6">The sequence shown here is derived from an EMBL/GenBank/DDBJ whole genome shotgun (WGS) entry which is preliminary data.</text>
</comment>
<dbReference type="AlphaFoldDB" id="A0A1S1LS90"/>
<dbReference type="Pfam" id="PF13564">
    <property type="entry name" value="DoxX_2"/>
    <property type="match status" value="1"/>
</dbReference>
<evidence type="ECO:0008006" key="8">
    <source>
        <dbReference type="Google" id="ProtNLM"/>
    </source>
</evidence>
<reference evidence="6 7" key="1">
    <citation type="submission" date="2016-10" db="EMBL/GenBank/DDBJ databases">
        <title>Evaluation of Human, Veterinary and Environmental Mycobacterium chelonae Isolates by Core Genome Phylogenomic Analysis, Targeted Gene Comparison, and Anti-microbial Susceptibility Patterns: A Tale of Mistaken Identities.</title>
        <authorList>
            <person name="Fogelson S.B."/>
            <person name="Camus A.C."/>
            <person name="Lorenz W."/>
            <person name="Vasireddy R."/>
            <person name="Vasireddy S."/>
            <person name="Smith T."/>
            <person name="Brown-Elliott B.A."/>
            <person name="Wallace R.J.Jr."/>
            <person name="Hasan N.A."/>
            <person name="Reischl U."/>
            <person name="Sanchez S."/>
        </authorList>
    </citation>
    <scope>NUCLEOTIDE SEQUENCE [LARGE SCALE GENOMIC DNA]</scope>
    <source>
        <strain evidence="6 7">15515</strain>
    </source>
</reference>
<organism evidence="6 7">
    <name type="scientific">Mycobacteroides chelonae</name>
    <name type="common">Mycobacterium chelonae</name>
    <dbReference type="NCBI Taxonomy" id="1774"/>
    <lineage>
        <taxon>Bacteria</taxon>
        <taxon>Bacillati</taxon>
        <taxon>Actinomycetota</taxon>
        <taxon>Actinomycetes</taxon>
        <taxon>Mycobacteriales</taxon>
        <taxon>Mycobacteriaceae</taxon>
        <taxon>Mycobacteroides</taxon>
    </lineage>
</organism>
<evidence type="ECO:0000256" key="2">
    <source>
        <dbReference type="ARBA" id="ARBA00022692"/>
    </source>
</evidence>
<proteinExistence type="predicted"/>
<dbReference type="GO" id="GO:0016020">
    <property type="term" value="C:membrane"/>
    <property type="evidence" value="ECO:0007669"/>
    <property type="project" value="UniProtKB-SubCell"/>
</dbReference>
<dbReference type="EMBL" id="MLIQ01000016">
    <property type="protein sequence ID" value="OHU56546.1"/>
    <property type="molecule type" value="Genomic_DNA"/>
</dbReference>
<evidence type="ECO:0000256" key="3">
    <source>
        <dbReference type="ARBA" id="ARBA00022989"/>
    </source>
</evidence>
<accession>A0A1S1LS90</accession>
<evidence type="ECO:0000256" key="1">
    <source>
        <dbReference type="ARBA" id="ARBA00004141"/>
    </source>
</evidence>
<evidence type="ECO:0000313" key="7">
    <source>
        <dbReference type="Proteomes" id="UP000180043"/>
    </source>
</evidence>